<comment type="similarity">
    <text evidence="1 7">Belongs to the AP endonuclease 2 family.</text>
</comment>
<organism evidence="9 10">
    <name type="scientific">Candidatus Fusobacterium pullicola</name>
    <dbReference type="NCBI Taxonomy" id="2838601"/>
    <lineage>
        <taxon>Bacteria</taxon>
        <taxon>Fusobacteriati</taxon>
        <taxon>Fusobacteriota</taxon>
        <taxon>Fusobacteriia</taxon>
        <taxon>Fusobacteriales</taxon>
        <taxon>Fusobacteriaceae</taxon>
        <taxon>Fusobacterium</taxon>
    </lineage>
</organism>
<keyword evidence="3 7" id="KW-0227">DNA damage</keyword>
<dbReference type="Pfam" id="PF01261">
    <property type="entry name" value="AP_endonuc_2"/>
    <property type="match status" value="1"/>
</dbReference>
<evidence type="ECO:0000256" key="3">
    <source>
        <dbReference type="ARBA" id="ARBA00022763"/>
    </source>
</evidence>
<dbReference type="NCBIfam" id="NF002199">
    <property type="entry name" value="PRK01060.1-4"/>
    <property type="match status" value="1"/>
</dbReference>
<feature type="binding site" evidence="7">
    <location>
        <position position="192"/>
    </location>
    <ligand>
        <name>Zn(2+)</name>
        <dbReference type="ChEBI" id="CHEBI:29105"/>
        <label>2</label>
    </ligand>
</feature>
<reference evidence="9" key="2">
    <citation type="submission" date="2021-04" db="EMBL/GenBank/DDBJ databases">
        <authorList>
            <person name="Gilroy R."/>
        </authorList>
    </citation>
    <scope>NUCLEOTIDE SEQUENCE</scope>
    <source>
        <strain evidence="9">A6-441</strain>
    </source>
</reference>
<dbReference type="NCBIfam" id="TIGR00587">
    <property type="entry name" value="nfo"/>
    <property type="match status" value="1"/>
</dbReference>
<keyword evidence="5 7" id="KW-0862">Zinc</keyword>
<dbReference type="SMART" id="SM00518">
    <property type="entry name" value="AP2Ec"/>
    <property type="match status" value="1"/>
</dbReference>
<name>A0A9E2NXL5_9FUSO</name>
<evidence type="ECO:0000256" key="2">
    <source>
        <dbReference type="ARBA" id="ARBA00022723"/>
    </source>
</evidence>
<dbReference type="Gene3D" id="3.20.20.150">
    <property type="entry name" value="Divalent-metal-dependent TIM barrel enzymes"/>
    <property type="match status" value="1"/>
</dbReference>
<feature type="domain" description="Xylose isomerase-like TIM barrel" evidence="8">
    <location>
        <begin position="34"/>
        <end position="290"/>
    </location>
</feature>
<dbReference type="EC" id="3.1.21.2" evidence="7"/>
<dbReference type="AlphaFoldDB" id="A0A9E2NXL5"/>
<feature type="binding site" evidence="7">
    <location>
        <position position="274"/>
    </location>
    <ligand>
        <name>Zn(2+)</name>
        <dbReference type="ChEBI" id="CHEBI:29105"/>
        <label>2</label>
    </ligand>
</feature>
<comment type="function">
    <text evidence="7">Endonuclease IV plays a role in DNA repair. It cleaves phosphodiester bonds at apurinic or apyrimidinic (AP) sites, generating a 3'-hydroxyl group and a 5'-terminal sugar phosphate.</text>
</comment>
<evidence type="ECO:0000259" key="8">
    <source>
        <dbReference type="Pfam" id="PF01261"/>
    </source>
</evidence>
<feature type="binding site" evidence="7">
    <location>
        <position position="82"/>
    </location>
    <ligand>
        <name>Zn(2+)</name>
        <dbReference type="ChEBI" id="CHEBI:29105"/>
        <label>1</label>
    </ligand>
</feature>
<dbReference type="GO" id="GO:0006284">
    <property type="term" value="P:base-excision repair"/>
    <property type="evidence" value="ECO:0007669"/>
    <property type="project" value="TreeGrafter"/>
</dbReference>
<comment type="catalytic activity">
    <reaction evidence="7">
        <text>Endonucleolytic cleavage to 5'-phosphooligonucleotide end-products.</text>
        <dbReference type="EC" id="3.1.21.2"/>
    </reaction>
</comment>
<keyword evidence="4 7" id="KW-0378">Hydrolase</keyword>
<accession>A0A9E2NXL5</accession>
<evidence type="ECO:0000256" key="4">
    <source>
        <dbReference type="ARBA" id="ARBA00022801"/>
    </source>
</evidence>
<feature type="binding site" evidence="7">
    <location>
        <position position="242"/>
    </location>
    <ligand>
        <name>Zn(2+)</name>
        <dbReference type="ChEBI" id="CHEBI:29105"/>
        <label>3</label>
    </ligand>
</feature>
<evidence type="ECO:0000313" key="10">
    <source>
        <dbReference type="Proteomes" id="UP000724657"/>
    </source>
</evidence>
<dbReference type="PROSITE" id="PS51432">
    <property type="entry name" value="AP_NUCLEASE_F2_4"/>
    <property type="match status" value="1"/>
</dbReference>
<dbReference type="InterPro" id="IPR018246">
    <property type="entry name" value="AP_endonuc_F2_Zn_BS"/>
</dbReference>
<dbReference type="SUPFAM" id="SSF51658">
    <property type="entry name" value="Xylose isomerase-like"/>
    <property type="match status" value="1"/>
</dbReference>
<dbReference type="InterPro" id="IPR013022">
    <property type="entry name" value="Xyl_isomerase-like_TIM-brl"/>
</dbReference>
<feature type="binding site" evidence="7">
    <location>
        <position position="158"/>
    </location>
    <ligand>
        <name>Zn(2+)</name>
        <dbReference type="ChEBI" id="CHEBI:29105"/>
        <label>1</label>
    </ligand>
</feature>
<feature type="binding site" evidence="7">
    <location>
        <position position="244"/>
    </location>
    <ligand>
        <name>Zn(2+)</name>
        <dbReference type="ChEBI" id="CHEBI:29105"/>
        <label>3</label>
    </ligand>
</feature>
<evidence type="ECO:0000256" key="7">
    <source>
        <dbReference type="HAMAP-Rule" id="MF_00152"/>
    </source>
</evidence>
<gene>
    <name evidence="7 9" type="primary">nfo</name>
    <name evidence="9" type="ORF">IAA47_08625</name>
</gene>
<keyword evidence="2 7" id="KW-0479">Metal-binding</keyword>
<comment type="caution">
    <text evidence="9">The sequence shown here is derived from an EMBL/GenBank/DDBJ whole genome shotgun (WGS) entry which is preliminary data.</text>
</comment>
<keyword evidence="6 7" id="KW-0234">DNA repair</keyword>
<evidence type="ECO:0000313" key="9">
    <source>
        <dbReference type="EMBL" id="MBU3843024.1"/>
    </source>
</evidence>
<sequence>MEKKVETREDRVKNKWIGAHVSTTGGVFNAPINANKIGARAFALFTKNQRRWEAKPLTEEDIMEFKNNLKKYGYSPEYILPHDSYLINLGAEDLEKREKSLNAFIDEIRRCEQLGLKYLNTHPGSHINEISEEKCIENIADSINKALAVTKDVVVVLENTAGQGSNMGYKFSHIGKIIDKIEDKSRIGVCLDTCHTLAGGYELKDEDGYNKTMEEFEKEIGFKYLRGIHLNDSKFDTGSKKDRHDSIGKGVLGEEFFIRFMNDKRFDNIPIILETIDDTIWKEEIEYLYSLIK</sequence>
<reference evidence="9" key="1">
    <citation type="journal article" date="2021" name="PeerJ">
        <title>Extensive microbial diversity within the chicken gut microbiome revealed by metagenomics and culture.</title>
        <authorList>
            <person name="Gilroy R."/>
            <person name="Ravi A."/>
            <person name="Getino M."/>
            <person name="Pursley I."/>
            <person name="Horton D.L."/>
            <person name="Alikhan N.F."/>
            <person name="Baker D."/>
            <person name="Gharbi K."/>
            <person name="Hall N."/>
            <person name="Watson M."/>
            <person name="Adriaenssens E.M."/>
            <person name="Foster-Nyarko E."/>
            <person name="Jarju S."/>
            <person name="Secka A."/>
            <person name="Antonio M."/>
            <person name="Oren A."/>
            <person name="Chaudhuri R.R."/>
            <person name="La Ragione R."/>
            <person name="Hildebrand F."/>
            <person name="Pallen M.J."/>
        </authorList>
    </citation>
    <scope>NUCLEOTIDE SEQUENCE</scope>
    <source>
        <strain evidence="9">A6-441</strain>
    </source>
</reference>
<dbReference type="GO" id="GO:0008081">
    <property type="term" value="F:phosphoric diester hydrolase activity"/>
    <property type="evidence" value="ECO:0007669"/>
    <property type="project" value="TreeGrafter"/>
</dbReference>
<keyword evidence="7" id="KW-0540">Nuclease</keyword>
<dbReference type="GO" id="GO:0008833">
    <property type="term" value="F:deoxyribonuclease IV (phage-T4-induced) activity"/>
    <property type="evidence" value="ECO:0007669"/>
    <property type="project" value="UniProtKB-UniRule"/>
</dbReference>
<dbReference type="PROSITE" id="PS00730">
    <property type="entry name" value="AP_NUCLEASE_F2_2"/>
    <property type="match status" value="1"/>
</dbReference>
<comment type="cofactor">
    <cofactor evidence="7">
        <name>Zn(2+)</name>
        <dbReference type="ChEBI" id="CHEBI:29105"/>
    </cofactor>
    <text evidence="7">Binds 3 Zn(2+) ions.</text>
</comment>
<feature type="binding site" evidence="7">
    <location>
        <position position="195"/>
    </location>
    <ligand>
        <name>Zn(2+)</name>
        <dbReference type="ChEBI" id="CHEBI:29105"/>
        <label>3</label>
    </ligand>
</feature>
<dbReference type="PROSITE" id="PS00729">
    <property type="entry name" value="AP_NUCLEASE_F2_1"/>
    <property type="match status" value="1"/>
</dbReference>
<feature type="binding site" evidence="7">
    <location>
        <position position="122"/>
    </location>
    <ligand>
        <name>Zn(2+)</name>
        <dbReference type="ChEBI" id="CHEBI:29105"/>
        <label>1</label>
    </ligand>
</feature>
<dbReference type="GO" id="GO:0003906">
    <property type="term" value="F:DNA-(apurinic or apyrimidinic site) endonuclease activity"/>
    <property type="evidence" value="ECO:0007669"/>
    <property type="project" value="TreeGrafter"/>
</dbReference>
<dbReference type="FunFam" id="3.20.20.150:FF:000001">
    <property type="entry name" value="Probable endonuclease 4"/>
    <property type="match status" value="1"/>
</dbReference>
<dbReference type="InterPro" id="IPR001719">
    <property type="entry name" value="AP_endonuc_2"/>
</dbReference>
<dbReference type="InterPro" id="IPR036237">
    <property type="entry name" value="Xyl_isomerase-like_sf"/>
</dbReference>
<dbReference type="PANTHER" id="PTHR21445">
    <property type="entry name" value="ENDONUCLEASE IV ENDODEOXYRIBONUCLEASE IV"/>
    <property type="match status" value="1"/>
</dbReference>
<dbReference type="PROSITE" id="PS00731">
    <property type="entry name" value="AP_NUCLEASE_F2_3"/>
    <property type="match status" value="1"/>
</dbReference>
<dbReference type="PANTHER" id="PTHR21445:SF0">
    <property type="entry name" value="APURINIC-APYRIMIDINIC ENDONUCLEASE"/>
    <property type="match status" value="1"/>
</dbReference>
<dbReference type="GO" id="GO:0003677">
    <property type="term" value="F:DNA binding"/>
    <property type="evidence" value="ECO:0007669"/>
    <property type="project" value="InterPro"/>
</dbReference>
<dbReference type="GO" id="GO:0008270">
    <property type="term" value="F:zinc ion binding"/>
    <property type="evidence" value="ECO:0007669"/>
    <property type="project" value="UniProtKB-UniRule"/>
</dbReference>
<feature type="binding site" evidence="7">
    <location>
        <position position="229"/>
    </location>
    <ligand>
        <name>Zn(2+)</name>
        <dbReference type="ChEBI" id="CHEBI:29105"/>
        <label>2</label>
    </ligand>
</feature>
<feature type="binding site" evidence="7">
    <location>
        <position position="158"/>
    </location>
    <ligand>
        <name>Zn(2+)</name>
        <dbReference type="ChEBI" id="CHEBI:29105"/>
        <label>2</label>
    </ligand>
</feature>
<dbReference type="CDD" id="cd00019">
    <property type="entry name" value="AP2Ec"/>
    <property type="match status" value="1"/>
</dbReference>
<evidence type="ECO:0000256" key="1">
    <source>
        <dbReference type="ARBA" id="ARBA00005340"/>
    </source>
</evidence>
<protein>
    <recommendedName>
        <fullName evidence="7">Probable endonuclease 4</fullName>
        <ecNumber evidence="7">3.1.21.2</ecNumber>
    </recommendedName>
    <alternativeName>
        <fullName evidence="7">Endodeoxyribonuclease IV</fullName>
    </alternativeName>
    <alternativeName>
        <fullName evidence="7">Endonuclease IV</fullName>
    </alternativeName>
</protein>
<proteinExistence type="inferred from homology"/>
<dbReference type="HAMAP" id="MF_00152">
    <property type="entry name" value="Nfo"/>
    <property type="match status" value="1"/>
</dbReference>
<keyword evidence="7" id="KW-0255">Endonuclease</keyword>
<evidence type="ECO:0000256" key="5">
    <source>
        <dbReference type="ARBA" id="ARBA00022833"/>
    </source>
</evidence>
<evidence type="ECO:0000256" key="6">
    <source>
        <dbReference type="ARBA" id="ARBA00023204"/>
    </source>
</evidence>
<dbReference type="Proteomes" id="UP000724657">
    <property type="component" value="Unassembled WGS sequence"/>
</dbReference>
<dbReference type="EMBL" id="JAHLFN010000076">
    <property type="protein sequence ID" value="MBU3843024.1"/>
    <property type="molecule type" value="Genomic_DNA"/>
</dbReference>